<dbReference type="Pfam" id="PF01541">
    <property type="entry name" value="GIY-YIG"/>
    <property type="match status" value="1"/>
</dbReference>
<evidence type="ECO:0000256" key="2">
    <source>
        <dbReference type="ARBA" id="ARBA00022763"/>
    </source>
</evidence>
<dbReference type="PROSITE" id="PS50164">
    <property type="entry name" value="GIY_YIG"/>
    <property type="match status" value="1"/>
</dbReference>
<sequence>MPFHFQADQYPTSAGCYLMRNKEGELLYIGKAKNIRNRLRSYFTRQHTERKLIQLVEQVASIDVMLVNNEAESLLLENNLIKQHKPPFNRALIREDSGYAYLQLTEEEFPRLAIYYRNRDDQIPASKSAAAKKFGPFKSSRYRDELANYITEQFGLRSCEIMPKKVCLLYHIHRCSGICEGLIDKKQYQLQSEEAALLLSKPSHEIIASLYEQIQKCSDALHFEKAQKLLLTAQSLEAAAKEKQIVERQTDTRQAVLYFGDDEVCILAISHGLITGIYIEQLPKGSHDHAELSDAFIVQYAAEHDPDEIIVNRIGNRQLLIDKIQQLRKQKVIKRQPVLTIPKRGVKYELLQLGERNYFHHNRPCRDNQPK</sequence>
<keyword evidence="4" id="KW-0267">Excision nuclease</keyword>
<reference evidence="7 8" key="1">
    <citation type="submission" date="2017-08" db="EMBL/GenBank/DDBJ databases">
        <title>Substantial Increase in Enzyme Production by Combined Drug-Resistance Mutations in Paenibacillus agaridevorans.</title>
        <authorList>
            <person name="Tanaka Y."/>
            <person name="Funane K."/>
            <person name="Hosaka T."/>
            <person name="Shiwa Y."/>
            <person name="Fujita N."/>
            <person name="Miyazaki T."/>
            <person name="Yoshikawa H."/>
            <person name="Murakami K."/>
            <person name="Kasahara K."/>
            <person name="Inaoka T."/>
            <person name="Hiraga Y."/>
            <person name="Ochi K."/>
        </authorList>
    </citation>
    <scope>NUCLEOTIDE SEQUENCE [LARGE SCALE GENOMIC DNA]</scope>
    <source>
        <strain evidence="7 8">T-3040</strain>
    </source>
</reference>
<dbReference type="SUPFAM" id="SSF82771">
    <property type="entry name" value="GIY-YIG endonuclease"/>
    <property type="match status" value="1"/>
</dbReference>
<dbReference type="Gene3D" id="3.40.1440.10">
    <property type="entry name" value="GIY-YIG endonuclease"/>
    <property type="match status" value="1"/>
</dbReference>
<proteinExistence type="predicted"/>
<dbReference type="PANTHER" id="PTHR30562:SF1">
    <property type="entry name" value="UVRABC SYSTEM PROTEIN C"/>
    <property type="match status" value="1"/>
</dbReference>
<dbReference type="GO" id="GO:0004519">
    <property type="term" value="F:endonuclease activity"/>
    <property type="evidence" value="ECO:0007669"/>
    <property type="project" value="UniProtKB-KW"/>
</dbReference>
<keyword evidence="1" id="KW-0963">Cytoplasm</keyword>
<evidence type="ECO:0000256" key="1">
    <source>
        <dbReference type="ARBA" id="ARBA00022490"/>
    </source>
</evidence>
<dbReference type="CDD" id="cd10434">
    <property type="entry name" value="GIY-YIG_UvrC_Cho"/>
    <property type="match status" value="1"/>
</dbReference>
<keyword evidence="7" id="KW-0540">Nuclease</keyword>
<dbReference type="SMART" id="SM00465">
    <property type="entry name" value="GIYc"/>
    <property type="match status" value="1"/>
</dbReference>
<evidence type="ECO:0000259" key="6">
    <source>
        <dbReference type="PROSITE" id="PS50164"/>
    </source>
</evidence>
<dbReference type="RefSeq" id="WP_108991281.1">
    <property type="nucleotide sequence ID" value="NZ_BDQX01000028.1"/>
</dbReference>
<dbReference type="GO" id="GO:0006289">
    <property type="term" value="P:nucleotide-excision repair"/>
    <property type="evidence" value="ECO:0007669"/>
    <property type="project" value="InterPro"/>
</dbReference>
<dbReference type="Proteomes" id="UP000245202">
    <property type="component" value="Unassembled WGS sequence"/>
</dbReference>
<keyword evidence="7" id="KW-0255">Endonuclease</keyword>
<name>A0A2R5EJN6_9BACL</name>
<dbReference type="InterPro" id="IPR047296">
    <property type="entry name" value="GIY-YIG_UvrC_Cho"/>
</dbReference>
<evidence type="ECO:0000313" key="8">
    <source>
        <dbReference type="Proteomes" id="UP000245202"/>
    </source>
</evidence>
<protein>
    <submittedName>
        <fullName evidence="7">Nucleotide excision repair endonuclease</fullName>
    </submittedName>
</protein>
<evidence type="ECO:0000313" key="7">
    <source>
        <dbReference type="EMBL" id="GBG05839.1"/>
    </source>
</evidence>
<dbReference type="PANTHER" id="PTHR30562">
    <property type="entry name" value="UVRC/OXIDOREDUCTASE"/>
    <property type="match status" value="1"/>
</dbReference>
<feature type="domain" description="GIY-YIG" evidence="6">
    <location>
        <begin position="12"/>
        <end position="90"/>
    </location>
</feature>
<comment type="caution">
    <text evidence="7">The sequence shown here is derived from an EMBL/GenBank/DDBJ whole genome shotgun (WGS) entry which is preliminary data.</text>
</comment>
<keyword evidence="5" id="KW-0234">DNA repair</keyword>
<evidence type="ECO:0000256" key="5">
    <source>
        <dbReference type="ARBA" id="ARBA00023204"/>
    </source>
</evidence>
<dbReference type="EMBL" id="BDQX01000028">
    <property type="protein sequence ID" value="GBG05839.1"/>
    <property type="molecule type" value="Genomic_DNA"/>
</dbReference>
<gene>
    <name evidence="7" type="ORF">PAT3040_00324</name>
</gene>
<dbReference type="GO" id="GO:0009380">
    <property type="term" value="C:excinuclease repair complex"/>
    <property type="evidence" value="ECO:0007669"/>
    <property type="project" value="TreeGrafter"/>
</dbReference>
<keyword evidence="7" id="KW-0378">Hydrolase</keyword>
<keyword evidence="3" id="KW-0228">DNA excision</keyword>
<keyword evidence="2" id="KW-0227">DNA damage</keyword>
<dbReference type="FunFam" id="3.40.1440.10:FF:000001">
    <property type="entry name" value="UvrABC system protein C"/>
    <property type="match status" value="1"/>
</dbReference>
<accession>A0A2R5EJN6</accession>
<evidence type="ECO:0000256" key="4">
    <source>
        <dbReference type="ARBA" id="ARBA00022881"/>
    </source>
</evidence>
<dbReference type="InterPro" id="IPR000305">
    <property type="entry name" value="GIY-YIG_endonuc"/>
</dbReference>
<keyword evidence="8" id="KW-1185">Reference proteome</keyword>
<organism evidence="7 8">
    <name type="scientific">Paenibacillus agaridevorans</name>
    <dbReference type="NCBI Taxonomy" id="171404"/>
    <lineage>
        <taxon>Bacteria</taxon>
        <taxon>Bacillati</taxon>
        <taxon>Bacillota</taxon>
        <taxon>Bacilli</taxon>
        <taxon>Bacillales</taxon>
        <taxon>Paenibacillaceae</taxon>
        <taxon>Paenibacillus</taxon>
    </lineage>
</organism>
<dbReference type="InterPro" id="IPR035901">
    <property type="entry name" value="GIY-YIG_endonuc_sf"/>
</dbReference>
<dbReference type="InterPro" id="IPR050066">
    <property type="entry name" value="UvrABC_protein_C"/>
</dbReference>
<evidence type="ECO:0000256" key="3">
    <source>
        <dbReference type="ARBA" id="ARBA00022769"/>
    </source>
</evidence>
<dbReference type="AlphaFoldDB" id="A0A2R5EJN6"/>